<dbReference type="InterPro" id="IPR003594">
    <property type="entry name" value="HATPase_dom"/>
</dbReference>
<evidence type="ECO:0000256" key="2">
    <source>
        <dbReference type="SAM" id="MobiDB-lite"/>
    </source>
</evidence>
<sequence>MHVPPPPSAHHAFDLRLFLQHFSPTPRGARLARILVEQQLHEWGIPYDSETSQAAVTIVAELAANAVTHGFVPGRDFRVGILVTSAPRVRIEVSDRRGDRLPLLPPCAAGSDCESGRGLKLVTALADCWGVLRWAGPVPGKTVWAEVSRREPEPDGRAVAEAPGTGRTPPAGNGERGR</sequence>
<dbReference type="CDD" id="cd16936">
    <property type="entry name" value="HATPase_RsbW-like"/>
    <property type="match status" value="1"/>
</dbReference>
<feature type="compositionally biased region" description="Basic and acidic residues" evidence="2">
    <location>
        <begin position="147"/>
        <end position="158"/>
    </location>
</feature>
<organism evidence="4 5">
    <name type="scientific">Streptomyces aidingensis</name>
    <dbReference type="NCBI Taxonomy" id="910347"/>
    <lineage>
        <taxon>Bacteria</taxon>
        <taxon>Bacillati</taxon>
        <taxon>Actinomycetota</taxon>
        <taxon>Actinomycetes</taxon>
        <taxon>Kitasatosporales</taxon>
        <taxon>Streptomycetaceae</taxon>
        <taxon>Streptomyces</taxon>
    </lineage>
</organism>
<dbReference type="Proteomes" id="UP000199207">
    <property type="component" value="Unassembled WGS sequence"/>
</dbReference>
<dbReference type="PANTHER" id="PTHR35526">
    <property type="entry name" value="ANTI-SIGMA-F FACTOR RSBW-RELATED"/>
    <property type="match status" value="1"/>
</dbReference>
<gene>
    <name evidence="4" type="ORF">SAMN05421773_106172</name>
</gene>
<evidence type="ECO:0000259" key="3">
    <source>
        <dbReference type="Pfam" id="PF13581"/>
    </source>
</evidence>
<name>A0A1I1MAM9_9ACTN</name>
<evidence type="ECO:0000256" key="1">
    <source>
        <dbReference type="ARBA" id="ARBA00022527"/>
    </source>
</evidence>
<dbReference type="InterPro" id="IPR050267">
    <property type="entry name" value="Anti-sigma-factor_SerPK"/>
</dbReference>
<protein>
    <recommendedName>
        <fullName evidence="3">Histidine kinase/HSP90-like ATPase domain-containing protein</fullName>
    </recommendedName>
</protein>
<evidence type="ECO:0000313" key="4">
    <source>
        <dbReference type="EMBL" id="SFC82451.1"/>
    </source>
</evidence>
<keyword evidence="1" id="KW-0808">Transferase</keyword>
<keyword evidence="5" id="KW-1185">Reference proteome</keyword>
<keyword evidence="1" id="KW-0418">Kinase</keyword>
<dbReference type="STRING" id="910347.SAMN05421773_106172"/>
<accession>A0A1I1MAM9</accession>
<keyword evidence="1" id="KW-0723">Serine/threonine-protein kinase</keyword>
<dbReference type="GO" id="GO:0004674">
    <property type="term" value="F:protein serine/threonine kinase activity"/>
    <property type="evidence" value="ECO:0007669"/>
    <property type="project" value="UniProtKB-KW"/>
</dbReference>
<dbReference type="PANTHER" id="PTHR35526:SF3">
    <property type="entry name" value="ANTI-SIGMA-F FACTOR RSBW"/>
    <property type="match status" value="1"/>
</dbReference>
<dbReference type="Gene3D" id="3.30.565.10">
    <property type="entry name" value="Histidine kinase-like ATPase, C-terminal domain"/>
    <property type="match status" value="1"/>
</dbReference>
<evidence type="ECO:0000313" key="5">
    <source>
        <dbReference type="Proteomes" id="UP000199207"/>
    </source>
</evidence>
<reference evidence="4 5" key="1">
    <citation type="submission" date="2016-10" db="EMBL/GenBank/DDBJ databases">
        <authorList>
            <person name="de Groot N.N."/>
        </authorList>
    </citation>
    <scope>NUCLEOTIDE SEQUENCE [LARGE SCALE GENOMIC DNA]</scope>
    <source>
        <strain evidence="4 5">CGMCC 4.5739</strain>
    </source>
</reference>
<feature type="region of interest" description="Disordered" evidence="2">
    <location>
        <begin position="146"/>
        <end position="178"/>
    </location>
</feature>
<proteinExistence type="predicted"/>
<dbReference type="AlphaFoldDB" id="A0A1I1MAM9"/>
<dbReference type="Pfam" id="PF13581">
    <property type="entry name" value="HATPase_c_2"/>
    <property type="match status" value="1"/>
</dbReference>
<feature type="domain" description="Histidine kinase/HSP90-like ATPase" evidence="3">
    <location>
        <begin position="23"/>
        <end position="127"/>
    </location>
</feature>
<dbReference type="EMBL" id="FOLM01000006">
    <property type="protein sequence ID" value="SFC82451.1"/>
    <property type="molecule type" value="Genomic_DNA"/>
</dbReference>
<dbReference type="InterPro" id="IPR036890">
    <property type="entry name" value="HATPase_C_sf"/>
</dbReference>